<dbReference type="GO" id="GO:0005886">
    <property type="term" value="C:plasma membrane"/>
    <property type="evidence" value="ECO:0007669"/>
    <property type="project" value="UniProtKB-SubCell"/>
</dbReference>
<name>A0A2M7E578_9BACT</name>
<dbReference type="GO" id="GO:0008955">
    <property type="term" value="F:peptidoglycan glycosyltransferase activity"/>
    <property type="evidence" value="ECO:0007669"/>
    <property type="project" value="UniProtKB-EC"/>
</dbReference>
<comment type="catalytic activity">
    <reaction evidence="16">
        <text>[GlcNAc-(1-&gt;4)-Mur2Ac(oyl-L-Ala-gamma-D-Glu-L-Lys-D-Ala-D-Ala)](n)-di-trans,octa-cis-undecaprenyl diphosphate + beta-D-GlcNAc-(1-&gt;4)-Mur2Ac(oyl-L-Ala-gamma-D-Glu-L-Lys-D-Ala-D-Ala)-di-trans,octa-cis-undecaprenyl diphosphate = [GlcNAc-(1-&gt;4)-Mur2Ac(oyl-L-Ala-gamma-D-Glu-L-Lys-D-Ala-D-Ala)](n+1)-di-trans,octa-cis-undecaprenyl diphosphate + di-trans,octa-cis-undecaprenyl diphosphate + H(+)</text>
        <dbReference type="Rhea" id="RHEA:23708"/>
        <dbReference type="Rhea" id="RHEA-COMP:9602"/>
        <dbReference type="Rhea" id="RHEA-COMP:9603"/>
        <dbReference type="ChEBI" id="CHEBI:15378"/>
        <dbReference type="ChEBI" id="CHEBI:58405"/>
        <dbReference type="ChEBI" id="CHEBI:60033"/>
        <dbReference type="ChEBI" id="CHEBI:78435"/>
        <dbReference type="EC" id="2.4.99.28"/>
    </reaction>
</comment>
<evidence type="ECO:0000256" key="5">
    <source>
        <dbReference type="ARBA" id="ARBA00022645"/>
    </source>
</evidence>
<evidence type="ECO:0000256" key="6">
    <source>
        <dbReference type="ARBA" id="ARBA00022670"/>
    </source>
</evidence>
<dbReference type="Pfam" id="PF17957">
    <property type="entry name" value="Big_7"/>
    <property type="match status" value="1"/>
</dbReference>
<dbReference type="Pfam" id="PF00905">
    <property type="entry name" value="Transpeptidase"/>
    <property type="match status" value="1"/>
</dbReference>
<dbReference type="InterPro" id="IPR001460">
    <property type="entry name" value="PCN-bd_Tpept"/>
</dbReference>
<dbReference type="InterPro" id="IPR036950">
    <property type="entry name" value="PBP_transglycosylase"/>
</dbReference>
<accession>A0A2M7E578</accession>
<evidence type="ECO:0000256" key="15">
    <source>
        <dbReference type="ARBA" id="ARBA00034000"/>
    </source>
</evidence>
<keyword evidence="12 18" id="KW-0472">Membrane</keyword>
<keyword evidence="14" id="KW-0961">Cell wall biogenesis/degradation</keyword>
<keyword evidence="11" id="KW-0573">Peptidoglycan synthesis</keyword>
<keyword evidence="8" id="KW-0808">Transferase</keyword>
<dbReference type="PANTHER" id="PTHR32282:SF11">
    <property type="entry name" value="PENICILLIN-BINDING PROTEIN 1B"/>
    <property type="match status" value="1"/>
</dbReference>
<feature type="compositionally biased region" description="Basic and acidic residues" evidence="17">
    <location>
        <begin position="732"/>
        <end position="745"/>
    </location>
</feature>
<evidence type="ECO:0000256" key="17">
    <source>
        <dbReference type="SAM" id="MobiDB-lite"/>
    </source>
</evidence>
<evidence type="ECO:0000256" key="8">
    <source>
        <dbReference type="ARBA" id="ARBA00022679"/>
    </source>
</evidence>
<organism evidence="21 22">
    <name type="scientific">Candidatus Roizmanbacteria bacterium CG01_land_8_20_14_3_00_33_9</name>
    <dbReference type="NCBI Taxonomy" id="1974843"/>
    <lineage>
        <taxon>Bacteria</taxon>
        <taxon>Candidatus Roizmaniibacteriota</taxon>
    </lineage>
</organism>
<evidence type="ECO:0000256" key="18">
    <source>
        <dbReference type="SAM" id="Phobius"/>
    </source>
</evidence>
<reference evidence="22" key="1">
    <citation type="submission" date="2017-09" db="EMBL/GenBank/DDBJ databases">
        <title>Depth-based differentiation of microbial function through sediment-hosted aquifers and enrichment of novel symbionts in the deep terrestrial subsurface.</title>
        <authorList>
            <person name="Probst A.J."/>
            <person name="Ladd B."/>
            <person name="Jarett J.K."/>
            <person name="Geller-Mcgrath D.E."/>
            <person name="Sieber C.M.K."/>
            <person name="Emerson J.B."/>
            <person name="Anantharaman K."/>
            <person name="Thomas B.C."/>
            <person name="Malmstrom R."/>
            <person name="Stieglmeier M."/>
            <person name="Klingl A."/>
            <person name="Woyke T."/>
            <person name="Ryan C.M."/>
            <person name="Banfield J.F."/>
        </authorList>
    </citation>
    <scope>NUCLEOTIDE SEQUENCE [LARGE SCALE GENOMIC DNA]</scope>
</reference>
<dbReference type="Gene3D" id="2.60.40.10">
    <property type="entry name" value="Immunoglobulins"/>
    <property type="match status" value="1"/>
</dbReference>
<evidence type="ECO:0000256" key="14">
    <source>
        <dbReference type="ARBA" id="ARBA00023316"/>
    </source>
</evidence>
<comment type="similarity">
    <text evidence="2">In the C-terminal section; belongs to the transpeptidase family.</text>
</comment>
<comment type="similarity">
    <text evidence="3">In the N-terminal section; belongs to the glycosyltransferase 51 family.</text>
</comment>
<feature type="transmembrane region" description="Helical" evidence="18">
    <location>
        <begin position="20"/>
        <end position="46"/>
    </location>
</feature>
<dbReference type="SUPFAM" id="SSF56601">
    <property type="entry name" value="beta-lactamase/transpeptidase-like"/>
    <property type="match status" value="1"/>
</dbReference>
<keyword evidence="7" id="KW-0328">Glycosyltransferase</keyword>
<dbReference type="InterPro" id="IPR013783">
    <property type="entry name" value="Ig-like_fold"/>
</dbReference>
<keyword evidence="9" id="KW-0378">Hydrolase</keyword>
<evidence type="ECO:0000256" key="4">
    <source>
        <dbReference type="ARBA" id="ARBA00022475"/>
    </source>
</evidence>
<evidence type="ECO:0000313" key="22">
    <source>
        <dbReference type="Proteomes" id="UP000230116"/>
    </source>
</evidence>
<keyword evidence="18" id="KW-0812">Transmembrane</keyword>
<evidence type="ECO:0000256" key="11">
    <source>
        <dbReference type="ARBA" id="ARBA00022984"/>
    </source>
</evidence>
<dbReference type="GO" id="GO:0009002">
    <property type="term" value="F:serine-type D-Ala-D-Ala carboxypeptidase activity"/>
    <property type="evidence" value="ECO:0007669"/>
    <property type="project" value="UniProtKB-EC"/>
</dbReference>
<dbReference type="InterPro" id="IPR012338">
    <property type="entry name" value="Beta-lactam/transpept-like"/>
</dbReference>
<keyword evidence="18" id="KW-1133">Transmembrane helix</keyword>
<dbReference type="SUPFAM" id="SSF53955">
    <property type="entry name" value="Lysozyme-like"/>
    <property type="match status" value="1"/>
</dbReference>
<dbReference type="GO" id="GO:0030288">
    <property type="term" value="C:outer membrane-bounded periplasmic space"/>
    <property type="evidence" value="ECO:0007669"/>
    <property type="project" value="TreeGrafter"/>
</dbReference>
<dbReference type="GO" id="GO:0071555">
    <property type="term" value="P:cell wall organization"/>
    <property type="evidence" value="ECO:0007669"/>
    <property type="project" value="UniProtKB-KW"/>
</dbReference>
<dbReference type="Gene3D" id="3.40.710.10">
    <property type="entry name" value="DD-peptidase/beta-lactamase superfamily"/>
    <property type="match status" value="1"/>
</dbReference>
<evidence type="ECO:0000256" key="1">
    <source>
        <dbReference type="ARBA" id="ARBA00004236"/>
    </source>
</evidence>
<evidence type="ECO:0000256" key="3">
    <source>
        <dbReference type="ARBA" id="ARBA00007739"/>
    </source>
</evidence>
<evidence type="ECO:0000256" key="10">
    <source>
        <dbReference type="ARBA" id="ARBA00022960"/>
    </source>
</evidence>
<dbReference type="GO" id="GO:0006508">
    <property type="term" value="P:proteolysis"/>
    <property type="evidence" value="ECO:0007669"/>
    <property type="project" value="UniProtKB-KW"/>
</dbReference>
<dbReference type="GO" id="GO:0009252">
    <property type="term" value="P:peptidoglycan biosynthetic process"/>
    <property type="evidence" value="ECO:0007669"/>
    <property type="project" value="UniProtKB-KW"/>
</dbReference>
<dbReference type="EMBL" id="PETM01000014">
    <property type="protein sequence ID" value="PIV62873.1"/>
    <property type="molecule type" value="Genomic_DNA"/>
</dbReference>
<keyword evidence="10" id="KW-0133">Cell shape</keyword>
<keyword evidence="4" id="KW-1003">Cell membrane</keyword>
<evidence type="ECO:0000256" key="16">
    <source>
        <dbReference type="ARBA" id="ARBA00049902"/>
    </source>
</evidence>
<evidence type="ECO:0000256" key="7">
    <source>
        <dbReference type="ARBA" id="ARBA00022676"/>
    </source>
</evidence>
<evidence type="ECO:0000259" key="20">
    <source>
        <dbReference type="Pfam" id="PF00912"/>
    </source>
</evidence>
<dbReference type="FunFam" id="1.10.3810.10:FF:000001">
    <property type="entry name" value="Penicillin-binding protein 1A"/>
    <property type="match status" value="1"/>
</dbReference>
<evidence type="ECO:0000256" key="12">
    <source>
        <dbReference type="ARBA" id="ARBA00023136"/>
    </source>
</evidence>
<comment type="caution">
    <text evidence="21">The sequence shown here is derived from an EMBL/GenBank/DDBJ whole genome shotgun (WGS) entry which is preliminary data.</text>
</comment>
<protein>
    <submittedName>
        <fullName evidence="21">Uncharacterized protein</fullName>
    </submittedName>
</protein>
<feature type="domain" description="Penicillin-binding protein transpeptidase" evidence="19">
    <location>
        <begin position="336"/>
        <end position="622"/>
    </location>
</feature>
<gene>
    <name evidence="21" type="ORF">COS12_00725</name>
</gene>
<evidence type="ECO:0000256" key="2">
    <source>
        <dbReference type="ARBA" id="ARBA00007090"/>
    </source>
</evidence>
<evidence type="ECO:0000256" key="13">
    <source>
        <dbReference type="ARBA" id="ARBA00023268"/>
    </source>
</evidence>
<dbReference type="InterPro" id="IPR001264">
    <property type="entry name" value="Glyco_trans_51"/>
</dbReference>
<dbReference type="GO" id="GO:0008360">
    <property type="term" value="P:regulation of cell shape"/>
    <property type="evidence" value="ECO:0007669"/>
    <property type="project" value="UniProtKB-KW"/>
</dbReference>
<evidence type="ECO:0000313" key="21">
    <source>
        <dbReference type="EMBL" id="PIV62873.1"/>
    </source>
</evidence>
<keyword evidence="5" id="KW-0121">Carboxypeptidase</keyword>
<comment type="catalytic activity">
    <reaction evidence="15">
        <text>Preferential cleavage: (Ac)2-L-Lys-D-Ala-|-D-Ala. Also transpeptidation of peptidyl-alanyl moieties that are N-acyl substituents of D-alanine.</text>
        <dbReference type="EC" id="3.4.16.4"/>
    </reaction>
</comment>
<dbReference type="Pfam" id="PF00912">
    <property type="entry name" value="Transgly"/>
    <property type="match status" value="1"/>
</dbReference>
<dbReference type="PANTHER" id="PTHR32282">
    <property type="entry name" value="BINDING PROTEIN TRANSPEPTIDASE, PUTATIVE-RELATED"/>
    <property type="match status" value="1"/>
</dbReference>
<evidence type="ECO:0000259" key="19">
    <source>
        <dbReference type="Pfam" id="PF00905"/>
    </source>
</evidence>
<dbReference type="Gene3D" id="1.10.3810.10">
    <property type="entry name" value="Biosynthetic peptidoglycan transglycosylase-like"/>
    <property type="match status" value="1"/>
</dbReference>
<evidence type="ECO:0000256" key="9">
    <source>
        <dbReference type="ARBA" id="ARBA00022801"/>
    </source>
</evidence>
<keyword evidence="6" id="KW-0645">Protease</keyword>
<dbReference type="InterPro" id="IPR050396">
    <property type="entry name" value="Glycosyltr_51/Transpeptidase"/>
</dbReference>
<sequence>MLRRIRIRPLYRKQKISPTLIYRLLFGVVVLVVVGFLFSTALFAFYSRQLPSPGKLNQQSNNSTVFYDQKGKIIYEMYKDKNRVPVSYSDISKNLINATVAIEDKTFFKHQGFSQIGILRSIFNLILKRRLEGGSTITQQLIKTVLLSSERTLPRKIKEAMLSISVENKYSKQQILEMYLNEIPYGGTYWGIGSASQGYFEKSPKDLSLVEAAVLAGLPQNPSVYSPFIGVKNAWKTRALDVLRRMREDGDITSATEKIAKTDLNKITFSKPKEVITAPHFIFYLKKELEKQYGGGIIDKGLKIYTTIDLKAQTEIEKIVKDEINKIKEDYQVGNGSALVLDSQTGAILAWVGSYDFNNEEYGKYDVVSLGQRQPGSTLKPFIYALALEKGYTASTVLMDVKTNFTPDGKEEYIPENYDGKFRGPIQMRFALGNSINIPAVKMLAMLGMHDFLQKTFDMGLATLAPTDTNIKRFGLSISLGGGEVSLLDLTNAYSVFARGGTKKTSYGIEKITDFKNKVIFQNRTSREDKVLSTEASYIISHILSDNNARIDTFGPRSYLNVPGRTVSVKTGTTNDKRDNWTVGYTKGVTVGVWVGNNDNSKMNPKIASGATGASPIWYEIMRNLLTRYQDGLMDKPDNVEALTIDAYLGGLPKGGYPNRSEYFIKGSEPKDVASYYKKLKISKSNGKLANEFEIKSGNFEEKDFIVFQENDLLSNDGKNRWQEAVDSWAAEQKDDKYHAPKETSDASNESVMVSIKNPSDHQKLDDNNVNIKAKITSMEKIKNVKIYVNNNEIKSWNEDKKDVDETINLSDGTYEIVVKAWNEKDKNGESSIKIGVKKEWDYQVLTTTPTETPVPIP</sequence>
<feature type="region of interest" description="Disordered" evidence="17">
    <location>
        <begin position="732"/>
        <end position="751"/>
    </location>
</feature>
<dbReference type="AlphaFoldDB" id="A0A2M7E578"/>
<keyword evidence="13" id="KW-0511">Multifunctional enzyme</keyword>
<comment type="subcellular location">
    <subcellularLocation>
        <location evidence="1">Cell membrane</location>
    </subcellularLocation>
</comment>
<dbReference type="Proteomes" id="UP000230116">
    <property type="component" value="Unassembled WGS sequence"/>
</dbReference>
<dbReference type="GO" id="GO:0008658">
    <property type="term" value="F:penicillin binding"/>
    <property type="evidence" value="ECO:0007669"/>
    <property type="project" value="InterPro"/>
</dbReference>
<feature type="domain" description="Glycosyl transferase family 51" evidence="20">
    <location>
        <begin position="71"/>
        <end position="246"/>
    </location>
</feature>
<dbReference type="InterPro" id="IPR023346">
    <property type="entry name" value="Lysozyme-like_dom_sf"/>
</dbReference>
<proteinExistence type="inferred from homology"/>